<feature type="region of interest" description="Disordered" evidence="2">
    <location>
        <begin position="149"/>
        <end position="180"/>
    </location>
</feature>
<gene>
    <name evidence="5" type="ORF">RUM43_014953</name>
</gene>
<dbReference type="AlphaFoldDB" id="A0AAN8PGD3"/>
<dbReference type="Pfam" id="PF00135">
    <property type="entry name" value="COesterase"/>
    <property type="match status" value="1"/>
</dbReference>
<keyword evidence="3" id="KW-0812">Transmembrane</keyword>
<dbReference type="PROSITE" id="PS00941">
    <property type="entry name" value="CARBOXYLESTERASE_B_2"/>
    <property type="match status" value="1"/>
</dbReference>
<feature type="compositionally biased region" description="Basic and acidic residues" evidence="2">
    <location>
        <begin position="120"/>
        <end position="129"/>
    </location>
</feature>
<feature type="domain" description="Carboxylesterase type B" evidence="4">
    <location>
        <begin position="327"/>
        <end position="775"/>
    </location>
</feature>
<evidence type="ECO:0000313" key="6">
    <source>
        <dbReference type="Proteomes" id="UP001372834"/>
    </source>
</evidence>
<sequence length="813" mass="91200">MSEIKLSSIDDKEMIKLEEKEKMLNEENEKDTEFHVTEENLKASEEIEQVRTDVEIIKTGEVEKMKKQLEESQKELGIGKRIPIGGIKIPGFLKNRCKTKEVDGSAAEPDIEPPCVAQNVRKDESKDSQGESQRQLIAKRFKKIITRMPLPTRSGEASTGNNTENHEQGTKEGNPKKQNLIDSIKIPLISVLPKKFTKEPKEQQLKDMELGTAGLASMETLEDSKESNGLVDDGMETVKLDVDDGKDVESSELSGKRKQALFGTWNLRDWRNWPEKMRSLSKHEKAIIAAIILFLILLLLIIILATGSKPPTSPPLKDGRYMVTSSSCGPLEGLFEDEIFKFRGIPYAVPPVGNKRWMYSEPLDQLDKCWNDTLKAHNSSSTCWQIYMEPNGKWRIDGAEDCLTLDILTPFVRYDTPLPVVVLIDTPTLVGGSPGVLKPTPKIVKTKEVVFVRPNFRLGIFGFFAASTLSNSTHPPTSGNYGLSDIITALKWIKSNIVHFGGDPNMITLVGHRAGATLVTALATSHSAKNLFQRAWASSGSVIFPQRVLQLSEQANQPYINQLCSKKPDNLQCLRTYDAEELVEALDDSWRPVISDLPTSKEVNSSKHEWLVLDGTILKEGLWQSDNQHVPLVLGTTAHSEASPQLWEKLQKIAGPKEEAIAEHVKNSYIGTSGLTEEVLNLYNTTWEDLTAMISDIRTICPLLNFTRAQTEQNLSFYVAKLERNHTDFGQIADIDADMSSILGTYEPRTASQRNFVAVIQELFYNYVTRGEWNSKKKDGVLIIGETAEWEDEYPNCDFWGSKNMVPTFARRD</sequence>
<keyword evidence="3" id="KW-1133">Transmembrane helix</keyword>
<dbReference type="InterPro" id="IPR050309">
    <property type="entry name" value="Type-B_Carboxylest/Lipase"/>
</dbReference>
<keyword evidence="1" id="KW-0325">Glycoprotein</keyword>
<keyword evidence="3" id="KW-0472">Membrane</keyword>
<feature type="transmembrane region" description="Helical" evidence="3">
    <location>
        <begin position="286"/>
        <end position="307"/>
    </location>
</feature>
<dbReference type="SUPFAM" id="SSF53474">
    <property type="entry name" value="alpha/beta-Hydrolases"/>
    <property type="match status" value="1"/>
</dbReference>
<feature type="region of interest" description="Disordered" evidence="2">
    <location>
        <begin position="102"/>
        <end position="134"/>
    </location>
</feature>
<proteinExistence type="predicted"/>
<accession>A0AAN8PGD3</accession>
<evidence type="ECO:0000313" key="5">
    <source>
        <dbReference type="EMBL" id="KAK6630254.1"/>
    </source>
</evidence>
<evidence type="ECO:0000259" key="4">
    <source>
        <dbReference type="Pfam" id="PF00135"/>
    </source>
</evidence>
<organism evidence="5 6">
    <name type="scientific">Polyplax serrata</name>
    <name type="common">Common mouse louse</name>
    <dbReference type="NCBI Taxonomy" id="468196"/>
    <lineage>
        <taxon>Eukaryota</taxon>
        <taxon>Metazoa</taxon>
        <taxon>Ecdysozoa</taxon>
        <taxon>Arthropoda</taxon>
        <taxon>Hexapoda</taxon>
        <taxon>Insecta</taxon>
        <taxon>Pterygota</taxon>
        <taxon>Neoptera</taxon>
        <taxon>Paraneoptera</taxon>
        <taxon>Psocodea</taxon>
        <taxon>Troctomorpha</taxon>
        <taxon>Phthiraptera</taxon>
        <taxon>Anoplura</taxon>
        <taxon>Polyplacidae</taxon>
        <taxon>Polyplax</taxon>
    </lineage>
</organism>
<protein>
    <recommendedName>
        <fullName evidence="4">Carboxylesterase type B domain-containing protein</fullName>
    </recommendedName>
</protein>
<dbReference type="InterPro" id="IPR002018">
    <property type="entry name" value="CarbesteraseB"/>
</dbReference>
<dbReference type="Gene3D" id="3.40.50.1820">
    <property type="entry name" value="alpha/beta hydrolase"/>
    <property type="match status" value="1"/>
</dbReference>
<evidence type="ECO:0000256" key="2">
    <source>
        <dbReference type="SAM" id="MobiDB-lite"/>
    </source>
</evidence>
<dbReference type="EMBL" id="JAWJWE010000012">
    <property type="protein sequence ID" value="KAK6630254.1"/>
    <property type="molecule type" value="Genomic_DNA"/>
</dbReference>
<evidence type="ECO:0000256" key="3">
    <source>
        <dbReference type="SAM" id="Phobius"/>
    </source>
</evidence>
<dbReference type="Proteomes" id="UP001372834">
    <property type="component" value="Unassembled WGS sequence"/>
</dbReference>
<dbReference type="PANTHER" id="PTHR11559">
    <property type="entry name" value="CARBOXYLESTERASE"/>
    <property type="match status" value="1"/>
</dbReference>
<evidence type="ECO:0000256" key="1">
    <source>
        <dbReference type="ARBA" id="ARBA00023180"/>
    </source>
</evidence>
<comment type="caution">
    <text evidence="5">The sequence shown here is derived from an EMBL/GenBank/DDBJ whole genome shotgun (WGS) entry which is preliminary data.</text>
</comment>
<dbReference type="InterPro" id="IPR029058">
    <property type="entry name" value="AB_hydrolase_fold"/>
</dbReference>
<dbReference type="InterPro" id="IPR019819">
    <property type="entry name" value="Carboxylesterase_B_CS"/>
</dbReference>
<feature type="compositionally biased region" description="Basic and acidic residues" evidence="2">
    <location>
        <begin position="164"/>
        <end position="175"/>
    </location>
</feature>
<name>A0AAN8PGD3_POLSC</name>
<reference evidence="5 6" key="1">
    <citation type="submission" date="2023-10" db="EMBL/GenBank/DDBJ databases">
        <title>Genomes of two closely related lineages of the louse Polyplax serrata with different host specificities.</title>
        <authorList>
            <person name="Martinu J."/>
            <person name="Tarabai H."/>
            <person name="Stefka J."/>
            <person name="Hypsa V."/>
        </authorList>
    </citation>
    <scope>NUCLEOTIDE SEQUENCE [LARGE SCALE GENOMIC DNA]</scope>
    <source>
        <strain evidence="5">HR10_N</strain>
    </source>
</reference>